<evidence type="ECO:0000313" key="1">
    <source>
        <dbReference type="EMBL" id="JAH41253.1"/>
    </source>
</evidence>
<sequence length="20" mass="2415">MCMCKYVICEVKWAAVYRMS</sequence>
<proteinExistence type="predicted"/>
<protein>
    <submittedName>
        <fullName evidence="1">Uncharacterized protein</fullName>
    </submittedName>
</protein>
<reference evidence="1" key="2">
    <citation type="journal article" date="2015" name="Fish Shellfish Immunol.">
        <title>Early steps in the European eel (Anguilla anguilla)-Vibrio vulnificus interaction in the gills: Role of the RtxA13 toxin.</title>
        <authorList>
            <person name="Callol A."/>
            <person name="Pajuelo D."/>
            <person name="Ebbesson L."/>
            <person name="Teles M."/>
            <person name="MacKenzie S."/>
            <person name="Amaro C."/>
        </authorList>
    </citation>
    <scope>NUCLEOTIDE SEQUENCE</scope>
</reference>
<accession>A0A0E9SL97</accession>
<dbReference type="EMBL" id="GBXM01067324">
    <property type="protein sequence ID" value="JAH41253.1"/>
    <property type="molecule type" value="Transcribed_RNA"/>
</dbReference>
<dbReference type="AlphaFoldDB" id="A0A0E9SL97"/>
<organism evidence="1">
    <name type="scientific">Anguilla anguilla</name>
    <name type="common">European freshwater eel</name>
    <name type="synonym">Muraena anguilla</name>
    <dbReference type="NCBI Taxonomy" id="7936"/>
    <lineage>
        <taxon>Eukaryota</taxon>
        <taxon>Metazoa</taxon>
        <taxon>Chordata</taxon>
        <taxon>Craniata</taxon>
        <taxon>Vertebrata</taxon>
        <taxon>Euteleostomi</taxon>
        <taxon>Actinopterygii</taxon>
        <taxon>Neopterygii</taxon>
        <taxon>Teleostei</taxon>
        <taxon>Anguilliformes</taxon>
        <taxon>Anguillidae</taxon>
        <taxon>Anguilla</taxon>
    </lineage>
</organism>
<reference evidence="1" key="1">
    <citation type="submission" date="2014-11" db="EMBL/GenBank/DDBJ databases">
        <authorList>
            <person name="Amaro Gonzalez C."/>
        </authorList>
    </citation>
    <scope>NUCLEOTIDE SEQUENCE</scope>
</reference>
<name>A0A0E9SL97_ANGAN</name>